<dbReference type="SUPFAM" id="SSF50978">
    <property type="entry name" value="WD40 repeat-like"/>
    <property type="match status" value="1"/>
</dbReference>
<keyword evidence="2" id="KW-0132">Cell division</keyword>
<evidence type="ECO:0000256" key="3">
    <source>
        <dbReference type="ARBA" id="ARBA00022776"/>
    </source>
</evidence>
<evidence type="ECO:0000256" key="6">
    <source>
        <dbReference type="SAM" id="MobiDB-lite"/>
    </source>
</evidence>
<dbReference type="InterPro" id="IPR015943">
    <property type="entry name" value="WD40/YVTN_repeat-like_dom_sf"/>
</dbReference>
<dbReference type="InterPro" id="IPR036322">
    <property type="entry name" value="WD40_repeat_dom_sf"/>
</dbReference>
<dbReference type="EMBL" id="KQ965758">
    <property type="protein sequence ID" value="KXS15948.1"/>
    <property type="molecule type" value="Genomic_DNA"/>
</dbReference>
<feature type="region of interest" description="Disordered" evidence="6">
    <location>
        <begin position="129"/>
        <end position="187"/>
    </location>
</feature>
<keyword evidence="3" id="KW-0498">Mitosis</keyword>
<dbReference type="InterPro" id="IPR024789">
    <property type="entry name" value="APC4"/>
</dbReference>
<evidence type="ECO:0000256" key="1">
    <source>
        <dbReference type="ARBA" id="ARBA00016067"/>
    </source>
</evidence>
<dbReference type="OrthoDB" id="2141038at2759"/>
<keyword evidence="4" id="KW-0833">Ubl conjugation pathway</keyword>
<evidence type="ECO:0000256" key="4">
    <source>
        <dbReference type="ARBA" id="ARBA00022786"/>
    </source>
</evidence>
<dbReference type="PANTHER" id="PTHR13260">
    <property type="entry name" value="ANAPHASE PROMOTING COMPLEX SUBUNIT 4 APC4"/>
    <property type="match status" value="1"/>
</dbReference>
<gene>
    <name evidence="9" type="ORF">M427DRAFT_134745</name>
</gene>
<keyword evidence="5" id="KW-0131">Cell cycle</keyword>
<feature type="region of interest" description="Disordered" evidence="6">
    <location>
        <begin position="225"/>
        <end position="252"/>
    </location>
</feature>
<dbReference type="PANTHER" id="PTHR13260:SF0">
    <property type="entry name" value="ANAPHASE-PROMOTING COMPLEX SUBUNIT 4"/>
    <property type="match status" value="1"/>
</dbReference>
<dbReference type="InterPro" id="IPR024790">
    <property type="entry name" value="APC4_long_dom"/>
</dbReference>
<feature type="domain" description="Anaphase-promoting complex subunit 4-like WD40" evidence="7">
    <location>
        <begin position="23"/>
        <end position="118"/>
    </location>
</feature>
<evidence type="ECO:0000256" key="2">
    <source>
        <dbReference type="ARBA" id="ARBA00022618"/>
    </source>
</evidence>
<dbReference type="AlphaFoldDB" id="A0A139AGS7"/>
<dbReference type="Gene3D" id="2.130.10.10">
    <property type="entry name" value="YVTN repeat-like/Quinoprotein amine dehydrogenase"/>
    <property type="match status" value="1"/>
</dbReference>
<dbReference type="GO" id="GO:0051301">
    <property type="term" value="P:cell division"/>
    <property type="evidence" value="ECO:0007669"/>
    <property type="project" value="UniProtKB-KW"/>
</dbReference>
<dbReference type="GO" id="GO:0070979">
    <property type="term" value="P:protein K11-linked ubiquitination"/>
    <property type="evidence" value="ECO:0007669"/>
    <property type="project" value="TreeGrafter"/>
</dbReference>
<evidence type="ECO:0000313" key="9">
    <source>
        <dbReference type="EMBL" id="KXS15948.1"/>
    </source>
</evidence>
<dbReference type="Pfam" id="PF12896">
    <property type="entry name" value="ANAPC4"/>
    <property type="match status" value="1"/>
</dbReference>
<dbReference type="GO" id="GO:0005680">
    <property type="term" value="C:anaphase-promoting complex"/>
    <property type="evidence" value="ECO:0007669"/>
    <property type="project" value="InterPro"/>
</dbReference>
<organism evidence="9 10">
    <name type="scientific">Gonapodya prolifera (strain JEL478)</name>
    <name type="common">Monoblepharis prolifera</name>
    <dbReference type="NCBI Taxonomy" id="1344416"/>
    <lineage>
        <taxon>Eukaryota</taxon>
        <taxon>Fungi</taxon>
        <taxon>Fungi incertae sedis</taxon>
        <taxon>Chytridiomycota</taxon>
        <taxon>Chytridiomycota incertae sedis</taxon>
        <taxon>Monoblepharidomycetes</taxon>
        <taxon>Monoblepharidales</taxon>
        <taxon>Gonapodyaceae</taxon>
        <taxon>Gonapodya</taxon>
    </lineage>
</organism>
<dbReference type="GO" id="GO:0031145">
    <property type="term" value="P:anaphase-promoting complex-dependent catabolic process"/>
    <property type="evidence" value="ECO:0007669"/>
    <property type="project" value="InterPro"/>
</dbReference>
<evidence type="ECO:0000259" key="7">
    <source>
        <dbReference type="Pfam" id="PF12894"/>
    </source>
</evidence>
<proteinExistence type="predicted"/>
<dbReference type="Pfam" id="PF12894">
    <property type="entry name" value="ANAPC4_WD40"/>
    <property type="match status" value="1"/>
</dbReference>
<dbReference type="InterPro" id="IPR024977">
    <property type="entry name" value="Apc4-like_WD40_dom"/>
</dbReference>
<name>A0A139AGS7_GONPJ</name>
<feature type="compositionally biased region" description="Low complexity" evidence="6">
    <location>
        <begin position="163"/>
        <end position="185"/>
    </location>
</feature>
<protein>
    <recommendedName>
        <fullName evidence="1">Anaphase-promoting complex subunit 4</fullName>
    </recommendedName>
</protein>
<feature type="domain" description="Anaphase-promoting complex subunit 4 long" evidence="8">
    <location>
        <begin position="301"/>
        <end position="499"/>
    </location>
</feature>
<accession>A0A139AGS7</accession>
<reference evidence="9 10" key="1">
    <citation type="journal article" date="2015" name="Genome Biol. Evol.">
        <title>Phylogenomic analyses indicate that early fungi evolved digesting cell walls of algal ancestors of land plants.</title>
        <authorList>
            <person name="Chang Y."/>
            <person name="Wang S."/>
            <person name="Sekimoto S."/>
            <person name="Aerts A.L."/>
            <person name="Choi C."/>
            <person name="Clum A."/>
            <person name="LaButti K.M."/>
            <person name="Lindquist E.A."/>
            <person name="Yee Ngan C."/>
            <person name="Ohm R.A."/>
            <person name="Salamov A.A."/>
            <person name="Grigoriev I.V."/>
            <person name="Spatafora J.W."/>
            <person name="Berbee M.L."/>
        </authorList>
    </citation>
    <scope>NUCLEOTIDE SEQUENCE [LARGE SCALE GENOMIC DNA]</scope>
    <source>
        <strain evidence="9 10">JEL478</strain>
    </source>
</reference>
<keyword evidence="10" id="KW-1185">Reference proteome</keyword>
<evidence type="ECO:0000313" key="10">
    <source>
        <dbReference type="Proteomes" id="UP000070544"/>
    </source>
</evidence>
<dbReference type="STRING" id="1344416.A0A139AGS7"/>
<dbReference type="Proteomes" id="UP000070544">
    <property type="component" value="Unassembled WGS sequence"/>
</dbReference>
<evidence type="ECO:0000259" key="8">
    <source>
        <dbReference type="Pfam" id="PF12896"/>
    </source>
</evidence>
<dbReference type="GO" id="GO:0034399">
    <property type="term" value="C:nuclear periphery"/>
    <property type="evidence" value="ECO:0007669"/>
    <property type="project" value="TreeGrafter"/>
</dbReference>
<sequence>MPTTLPFSAYGIGVLPRHSASALCPAFNVIALSSLKSGHVIVHDLHKFKPRWSHAPAQGARATSLAWREDGRVLAVGCDDGAVRLLDAEEGNVLHEFVLPVPVSHEDADAAAVVALDWTRHVDANAHRDRSLPPATDFLPPLPPYSKASLPGAAQGQAPESALFLPTLLSTPTSPDTHTHTPSPLERARDDPIDVLVAVTADGGVHLVAYGVFYLGAVTLPEDVADRPDGDTDPDIPSVHPSFHHPEDDAAPAPRPLKHPLIESARISPDLSRLHIAVSALLTDPLPPPDPFSASTRVLHALTIDTRHVHARPRLVARLAGGYVAYKRIAGYVAQGVRQAEKEWTVVKALVGRWRDRLSGRLSDMGDRTDAATSLLLFVGAGTCSSAVEEWLVREVGEQGLRSWEKTVDNGLMQLRQLCHAHLIPAVERIMAIVADLVAVAESDQTFQPSMTLNASAARACVKLASQMAGRLLQLADEVDEARRCMWEFAKWCKWAILSCTVVDKNEFPRINFDHELVARFISGPFSRDPLAPFFTTPVHPPPRPASIENVWNLDPLGSTATIKSLHERLETECEDIFRMPAAAIVASMTCSRCIPAWEVRDSDRRVYVKHHFDTRVVWNGYTRFSYFVFYDGKSDFDSDPLGIYIARIFCDEIVPTSVSLDAASPLPSTELAKISLRQTAMTAAPNTVHEDTPLTVLDVEGVGQSIAVALQVHNMPGEVLLLRLAMENLEYIESRSSRPLAEEFERVPEQEVFVQNAGRTVGSAPLHLLTKVPTAPFHADEIYVVSGNGKVLGHVAVDKEADEHIRLDHGIDRMMESENENDDSIEEALASEMDLSLQSVAFSDGIL</sequence>
<evidence type="ECO:0000256" key="5">
    <source>
        <dbReference type="ARBA" id="ARBA00023306"/>
    </source>
</evidence>